<sequence>MEIFTFSSEDLKTNIVVDGFLLLYSPIRLNYKHIYIGNTPNGDYDLVINKIEDGVLEKLSSLKNSKRKFKASPREEKENVSSNSYLKAKLEEIKSEDTPVENIFKKLQALKKSTTKRDLL</sequence>
<keyword evidence="2" id="KW-1185">Reference proteome</keyword>
<evidence type="ECO:0000313" key="2">
    <source>
        <dbReference type="Proteomes" id="UP000740883"/>
    </source>
</evidence>
<gene>
    <name evidence="1" type="ORF">NGRA_1189</name>
</gene>
<organism evidence="1 2">
    <name type="scientific">Nosema granulosis</name>
    <dbReference type="NCBI Taxonomy" id="83296"/>
    <lineage>
        <taxon>Eukaryota</taxon>
        <taxon>Fungi</taxon>
        <taxon>Fungi incertae sedis</taxon>
        <taxon>Microsporidia</taxon>
        <taxon>Nosematidae</taxon>
        <taxon>Nosema</taxon>
    </lineage>
</organism>
<dbReference type="Proteomes" id="UP000740883">
    <property type="component" value="Unassembled WGS sequence"/>
</dbReference>
<accession>A0A9P6GYX0</accession>
<name>A0A9P6GYX0_9MICR</name>
<reference evidence="1 2" key="1">
    <citation type="journal article" date="2020" name="Genome Biol. Evol.">
        <title>Comparative genomics of strictly vertically transmitted, feminizing microsporidia endosymbionts of amphipod crustaceans.</title>
        <authorList>
            <person name="Cormier A."/>
            <person name="Chebbi M.A."/>
            <person name="Giraud I."/>
            <person name="Wattier R."/>
            <person name="Teixeira M."/>
            <person name="Gilbert C."/>
            <person name="Rigaud T."/>
            <person name="Cordaux R."/>
        </authorList>
    </citation>
    <scope>NUCLEOTIDE SEQUENCE [LARGE SCALE GENOMIC DNA]</scope>
    <source>
        <strain evidence="1 2">Ou3-Ou53</strain>
    </source>
</reference>
<protein>
    <submittedName>
        <fullName evidence="1">Uncharacterized protein</fullName>
    </submittedName>
</protein>
<comment type="caution">
    <text evidence="1">The sequence shown here is derived from an EMBL/GenBank/DDBJ whole genome shotgun (WGS) entry which is preliminary data.</text>
</comment>
<dbReference type="AlphaFoldDB" id="A0A9P6GYX0"/>
<proteinExistence type="predicted"/>
<evidence type="ECO:0000313" key="1">
    <source>
        <dbReference type="EMBL" id="KAF9763599.1"/>
    </source>
</evidence>
<dbReference type="EMBL" id="SBJO01000067">
    <property type="protein sequence ID" value="KAF9763599.1"/>
    <property type="molecule type" value="Genomic_DNA"/>
</dbReference>